<proteinExistence type="predicted"/>
<dbReference type="PRINTS" id="PR01810">
    <property type="entry name" value="ANNEXINXI"/>
</dbReference>
<dbReference type="GO" id="GO:0005509">
    <property type="term" value="F:calcium ion binding"/>
    <property type="evidence" value="ECO:0007669"/>
    <property type="project" value="InterPro"/>
</dbReference>
<reference evidence="2 3" key="1">
    <citation type="journal article" date="2013" name="Nat. Commun.">
        <title>Genome analysis reveals insights into physiology and longevity of the Brandt's bat Myotis brandtii.</title>
        <authorList>
            <person name="Seim I."/>
            <person name="Fang X."/>
            <person name="Xiong Z."/>
            <person name="Lobanov A.V."/>
            <person name="Huang Z."/>
            <person name="Ma S."/>
            <person name="Feng Y."/>
            <person name="Turanov A.A."/>
            <person name="Zhu Y."/>
            <person name="Lenz T.L."/>
            <person name="Gerashchenko M.V."/>
            <person name="Fan D."/>
            <person name="Hee Yim S."/>
            <person name="Yao X."/>
            <person name="Jordan D."/>
            <person name="Xiong Y."/>
            <person name="Ma Y."/>
            <person name="Lyapunov A.N."/>
            <person name="Chen G."/>
            <person name="Kulakova O.I."/>
            <person name="Sun Y."/>
            <person name="Lee S.G."/>
            <person name="Bronson R.T."/>
            <person name="Moskalev A.A."/>
            <person name="Sunyaev S.R."/>
            <person name="Zhang G."/>
            <person name="Krogh A."/>
            <person name="Wang J."/>
            <person name="Gladyshev V.N."/>
        </authorList>
    </citation>
    <scope>NUCLEOTIDE SEQUENCE [LARGE SCALE GENOMIC DNA]</scope>
</reference>
<evidence type="ECO:0000313" key="3">
    <source>
        <dbReference type="Proteomes" id="UP000052978"/>
    </source>
</evidence>
<feature type="region of interest" description="Disordered" evidence="1">
    <location>
        <begin position="58"/>
        <end position="150"/>
    </location>
</feature>
<keyword evidence="3" id="KW-1185">Reference proteome</keyword>
<protein>
    <submittedName>
        <fullName evidence="2">Annexin A11</fullName>
    </submittedName>
</protein>
<evidence type="ECO:0000313" key="2">
    <source>
        <dbReference type="EMBL" id="EPQ13876.1"/>
    </source>
</evidence>
<organism evidence="2 3">
    <name type="scientific">Myotis brandtii</name>
    <name type="common">Brandt's bat</name>
    <dbReference type="NCBI Taxonomy" id="109478"/>
    <lineage>
        <taxon>Eukaryota</taxon>
        <taxon>Metazoa</taxon>
        <taxon>Chordata</taxon>
        <taxon>Craniata</taxon>
        <taxon>Vertebrata</taxon>
        <taxon>Euteleostomi</taxon>
        <taxon>Mammalia</taxon>
        <taxon>Eutheria</taxon>
        <taxon>Laurasiatheria</taxon>
        <taxon>Chiroptera</taxon>
        <taxon>Yangochiroptera</taxon>
        <taxon>Vespertilionidae</taxon>
        <taxon>Myotis</taxon>
    </lineage>
</organism>
<sequence length="150" mass="16103">MLATLWPNMPPIGLDNWPTTYTGQFNQDCLSGMAANKSSMIPNVPNLYPGSQGWLPSYPSGSFGQPPSTQKPVAPYGMYQPPGGNLPSGMPSDLPYPGTPVPGQPMPLPGQQPSEAYPVHQPMTCPGQPQMPPPRQQQPQQQLVLSFPGH</sequence>
<dbReference type="EMBL" id="KE163803">
    <property type="protein sequence ID" value="EPQ13876.1"/>
    <property type="molecule type" value="Genomic_DNA"/>
</dbReference>
<evidence type="ECO:0000256" key="1">
    <source>
        <dbReference type="SAM" id="MobiDB-lite"/>
    </source>
</evidence>
<feature type="compositionally biased region" description="Pro residues" evidence="1">
    <location>
        <begin position="97"/>
        <end position="110"/>
    </location>
</feature>
<accession>S7NA19</accession>
<gene>
    <name evidence="2" type="ORF">D623_10033796</name>
</gene>
<dbReference type="InterPro" id="IPR008157">
    <property type="entry name" value="ANX11"/>
</dbReference>
<dbReference type="AlphaFoldDB" id="S7NA19"/>
<feature type="compositionally biased region" description="Polar residues" evidence="1">
    <location>
        <begin position="59"/>
        <end position="71"/>
    </location>
</feature>
<dbReference type="Proteomes" id="UP000052978">
    <property type="component" value="Unassembled WGS sequence"/>
</dbReference>
<name>S7NA19_MYOBR</name>
<dbReference type="GO" id="GO:0005544">
    <property type="term" value="F:calcium-dependent phospholipid binding"/>
    <property type="evidence" value="ECO:0007669"/>
    <property type="project" value="InterPro"/>
</dbReference>